<feature type="domain" description="Phage tail fibre protein N-terminal" evidence="2">
    <location>
        <begin position="1"/>
        <end position="149"/>
    </location>
</feature>
<accession>Q6D3Y6</accession>
<organism evidence="3 4">
    <name type="scientific">Pectobacterium atrosepticum (strain SCRI 1043 / ATCC BAA-672)</name>
    <name type="common">Erwinia carotovora subsp. atroseptica</name>
    <dbReference type="NCBI Taxonomy" id="218491"/>
    <lineage>
        <taxon>Bacteria</taxon>
        <taxon>Pseudomonadati</taxon>
        <taxon>Pseudomonadota</taxon>
        <taxon>Gammaproteobacteria</taxon>
        <taxon>Enterobacterales</taxon>
        <taxon>Pectobacteriaceae</taxon>
        <taxon>Pectobacterium</taxon>
    </lineage>
</organism>
<evidence type="ECO:0000259" key="1">
    <source>
        <dbReference type="Pfam" id="PF07484"/>
    </source>
</evidence>
<reference evidence="3" key="1">
    <citation type="submission" date="2004-02" db="EMBL/GenBank/DDBJ databases">
        <title>The genome sequence of the enterobacterial phytopathogen Erwinia carotovora subsp. atroseptica SCRI1043 and functional genomic identification of novel virulence factors.</title>
        <authorList>
            <person name="Bell K.S."/>
            <person name="Sebaihia M."/>
            <person name="Pritchard L."/>
            <person name="Holden M."/>
            <person name="Hyman L.J."/>
            <person name="Holeva M.C."/>
            <person name="Thomson N.R."/>
            <person name="Bentley S.D."/>
            <person name="Churcher C."/>
            <person name="Mungall K."/>
            <person name="Atkin R."/>
            <person name="Bason N."/>
            <person name="Brooks K."/>
            <person name="Chillingworth T."/>
            <person name="Clark K."/>
            <person name="Doggett J."/>
            <person name="Fraser A."/>
            <person name="Hance Z."/>
            <person name="Hauser H."/>
            <person name="Jagels K."/>
            <person name="Moule S."/>
            <person name="Norbertczak H."/>
            <person name="Ormond D."/>
            <person name="Price C."/>
            <person name="Quail M.A."/>
            <person name="Sanders M."/>
            <person name="Walker D."/>
            <person name="Whitehead S."/>
            <person name="Salmond G.P.C."/>
            <person name="Birch P.R.J."/>
            <person name="Barrell B.G."/>
            <person name="Parkhill J."/>
            <person name="Toth I.K."/>
        </authorList>
    </citation>
    <scope>NUCLEOTIDE SEQUENCE</scope>
    <source>
        <strain evidence="3">SCRI1043</strain>
    </source>
</reference>
<keyword evidence="4" id="KW-1185">Reference proteome</keyword>
<dbReference type="Gene3D" id="3.90.1340.10">
    <property type="entry name" value="Phage tail collar domain"/>
    <property type="match status" value="1"/>
</dbReference>
<protein>
    <submittedName>
        <fullName evidence="3">Probable bacteriophage variable tail fiber protein H</fullName>
    </submittedName>
</protein>
<evidence type="ECO:0000259" key="2">
    <source>
        <dbReference type="Pfam" id="PF12571"/>
    </source>
</evidence>
<dbReference type="eggNOG" id="COG5301">
    <property type="taxonomic scope" value="Bacteria"/>
</dbReference>
<evidence type="ECO:0000313" key="3">
    <source>
        <dbReference type="EMBL" id="CAG75508.1"/>
    </source>
</evidence>
<dbReference type="PATRIC" id="fig|218491.5.peg.2641"/>
<dbReference type="OrthoDB" id="6422253at2"/>
<dbReference type="SUPFAM" id="SSF88874">
    <property type="entry name" value="Receptor-binding domain of short tail fibre protein gp12"/>
    <property type="match status" value="1"/>
</dbReference>
<gene>
    <name evidence="3" type="ordered locus">ECA2608</name>
</gene>
<dbReference type="HOGENOM" id="CLU_008928_0_2_6"/>
<sequence>MSAKYFALLTNIGAARLANATALGVRLNISQMAVGDGGGILPTPNPAQTALISEKRRAALNMMSIDPKNPSQIIAEQVIPENEGGWWIREIGLFDDDGNLIAIANCPETYKPQLQEGSGRIQTVRLILIVSSTDAVTLKIDPAVVLATRSYVDSAVVEVKGYADNVMRLHLTAAEPHAKYAPKLSPTLTGKPIAPTPGRVSNDTQIATTAFVKTETAAIIDGSPATLDTLKKLAAAVGNNPDFHSMIGDAIDSKLSKAQNGADIPDKNQFISNLGAVSLATFQIITGKKLLSADSDALTIKPVVDGQRAYVQFNNAASTEAVAFVGLRYGANEQALTFEHRSGASIRIDNGAINFYGLPHGTTAPTGTNTTQLASTEFVQNELALTAGMPKPWPRATAPAGWLKCNGQSFDISAFPHLAAAYPSGVLPDLRGEFIRGWDDGRGVDSGRSLLSAQSDAIRNIVGEIWTSAVSQQFLGETLSSSGVFELLYEFAVGAIPDAAGNSCPSRMRFDASRAVPTAAENRPRNIAFNYIVRAA</sequence>
<dbReference type="Pfam" id="PF07484">
    <property type="entry name" value="Collar"/>
    <property type="match status" value="1"/>
</dbReference>
<dbReference type="RefSeq" id="WP_011094152.1">
    <property type="nucleotide sequence ID" value="NC_004547.2"/>
</dbReference>
<proteinExistence type="predicted"/>
<dbReference type="AlphaFoldDB" id="Q6D3Y6"/>
<dbReference type="InterPro" id="IPR011083">
    <property type="entry name" value="Phage_tail_collar_dom"/>
</dbReference>
<name>Q6D3Y6_PECAS</name>
<dbReference type="InterPro" id="IPR022225">
    <property type="entry name" value="Phage_tail_fibre_N"/>
</dbReference>
<dbReference type="KEGG" id="eca:ECA2608"/>
<dbReference type="Proteomes" id="UP000007966">
    <property type="component" value="Chromosome"/>
</dbReference>
<dbReference type="PANTHER" id="PTHR35191:SF1">
    <property type="entry name" value="PROPHAGE SIDE TAIL FIBER PROTEIN HOMOLOG STFQ-RELATED"/>
    <property type="match status" value="1"/>
</dbReference>
<dbReference type="STRING" id="218491.ECA2608"/>
<dbReference type="InterPro" id="IPR037053">
    <property type="entry name" value="Phage_tail_collar_dom_sf"/>
</dbReference>
<dbReference type="Pfam" id="PF12571">
    <property type="entry name" value="Phage_tail_fib"/>
    <property type="match status" value="1"/>
</dbReference>
<dbReference type="InterPro" id="IPR051934">
    <property type="entry name" value="Phage_Tail_Fiber_Structural"/>
</dbReference>
<dbReference type="EMBL" id="BX950851">
    <property type="protein sequence ID" value="CAG75508.1"/>
    <property type="molecule type" value="Genomic_DNA"/>
</dbReference>
<feature type="domain" description="Phage tail collar" evidence="1">
    <location>
        <begin position="388"/>
        <end position="435"/>
    </location>
</feature>
<dbReference type="PANTHER" id="PTHR35191">
    <property type="entry name" value="PROPHAGE SIDE TAIL FIBER PROTEIN HOMOLOG STFQ-RELATED"/>
    <property type="match status" value="1"/>
</dbReference>
<evidence type="ECO:0000313" key="4">
    <source>
        <dbReference type="Proteomes" id="UP000007966"/>
    </source>
</evidence>